<keyword evidence="3" id="KW-1185">Reference proteome</keyword>
<feature type="transmembrane region" description="Helical" evidence="1">
    <location>
        <begin position="6"/>
        <end position="26"/>
    </location>
</feature>
<protein>
    <submittedName>
        <fullName evidence="2">Uncharacterized protein</fullName>
    </submittedName>
</protein>
<comment type="caution">
    <text evidence="2">The sequence shown here is derived from an EMBL/GenBank/DDBJ whole genome shotgun (WGS) entry which is preliminary data.</text>
</comment>
<reference evidence="2 3" key="1">
    <citation type="submission" date="2018-09" db="EMBL/GenBank/DDBJ databases">
        <authorList>
            <person name="Wang F."/>
        </authorList>
    </citation>
    <scope>NUCLEOTIDE SEQUENCE [LARGE SCALE GENOMIC DNA]</scope>
    <source>
        <strain evidence="2 3">PLHSC7-2</strain>
    </source>
</reference>
<dbReference type="Proteomes" id="UP000283255">
    <property type="component" value="Unassembled WGS sequence"/>
</dbReference>
<dbReference type="RefSeq" id="WP_119912661.1">
    <property type="nucleotide sequence ID" value="NZ_QZCH01000112.1"/>
</dbReference>
<organism evidence="2 3">
    <name type="scientific">Motilimonas pumila</name>
    <dbReference type="NCBI Taxonomy" id="2303987"/>
    <lineage>
        <taxon>Bacteria</taxon>
        <taxon>Pseudomonadati</taxon>
        <taxon>Pseudomonadota</taxon>
        <taxon>Gammaproteobacteria</taxon>
        <taxon>Alteromonadales</taxon>
        <taxon>Alteromonadales genera incertae sedis</taxon>
        <taxon>Motilimonas</taxon>
    </lineage>
</organism>
<dbReference type="EMBL" id="QZCH01000112">
    <property type="protein sequence ID" value="RJG35824.1"/>
    <property type="molecule type" value="Genomic_DNA"/>
</dbReference>
<reference evidence="2 3" key="2">
    <citation type="submission" date="2019-01" db="EMBL/GenBank/DDBJ databases">
        <title>Motilimonas pumilus sp. nov., isolated from the gut of sea cucumber (Apostichopus japonicus).</title>
        <authorList>
            <person name="Wang F.-Q."/>
            <person name="Ren L.-H."/>
            <person name="Lin Y.-W."/>
            <person name="Sun G.-H."/>
            <person name="Du Z.-J."/>
            <person name="Zhao J.-X."/>
            <person name="Liu X.-J."/>
            <person name="Liu L.-J."/>
        </authorList>
    </citation>
    <scope>NUCLEOTIDE SEQUENCE [LARGE SCALE GENOMIC DNA]</scope>
    <source>
        <strain evidence="2 3">PLHSC7-2</strain>
    </source>
</reference>
<keyword evidence="1" id="KW-0812">Transmembrane</keyword>
<evidence type="ECO:0000313" key="3">
    <source>
        <dbReference type="Proteomes" id="UP000283255"/>
    </source>
</evidence>
<proteinExistence type="predicted"/>
<evidence type="ECO:0000256" key="1">
    <source>
        <dbReference type="SAM" id="Phobius"/>
    </source>
</evidence>
<evidence type="ECO:0000313" key="2">
    <source>
        <dbReference type="EMBL" id="RJG35824.1"/>
    </source>
</evidence>
<dbReference type="AlphaFoldDB" id="A0A418Y8Z5"/>
<sequence length="225" mass="26186">MFELEVHIYKVLATGFASLLMAYLAAKFALKSFFKQKEYELVKDRYLNNGVDKVRAYNIELITNFNWNYCQVQKCLARTYHEEKSFPPEACLKSLRDIGDINACGLEHTRITRLLNDDSLWQLNEHVVGNVLSQNEWLIRVVETLQYSEKSTPEALLKLKNETEETQKELHIQMSCVTSFLTEVTDILEESQMDFSSIKRFSTDATVSTLVENIRDLWHSEMPKT</sequence>
<keyword evidence="1" id="KW-0472">Membrane</keyword>
<name>A0A418Y8Z5_9GAMM</name>
<dbReference type="OrthoDB" id="9182543at2"/>
<gene>
    <name evidence="2" type="ORF">D1Z90_20760</name>
</gene>
<accession>A0A418Y8Z5</accession>
<keyword evidence="1" id="KW-1133">Transmembrane helix</keyword>